<accession>A0ABW1VH44</accession>
<dbReference type="PROSITE" id="PS00383">
    <property type="entry name" value="TYR_PHOSPHATASE_1"/>
    <property type="match status" value="1"/>
</dbReference>
<gene>
    <name evidence="3" type="ORF">ACFQB0_13435</name>
</gene>
<evidence type="ECO:0000256" key="1">
    <source>
        <dbReference type="ARBA" id="ARBA00023027"/>
    </source>
</evidence>
<dbReference type="PANTHER" id="PTHR43249">
    <property type="entry name" value="UDP-N-ACETYL-2-AMINO-2-DEOXY-D-GLUCURONATE OXIDASE"/>
    <property type="match status" value="1"/>
</dbReference>
<evidence type="ECO:0000313" key="4">
    <source>
        <dbReference type="Proteomes" id="UP001596306"/>
    </source>
</evidence>
<proteinExistence type="predicted"/>
<comment type="caution">
    <text evidence="3">The sequence shown here is derived from an EMBL/GenBank/DDBJ whole genome shotgun (WGS) entry which is preliminary data.</text>
</comment>
<protein>
    <submittedName>
        <fullName evidence="3">Tyrosine-protein phosphatase</fullName>
    </submittedName>
</protein>
<dbReference type="InterPro" id="IPR029021">
    <property type="entry name" value="Prot-tyrosine_phosphatase-like"/>
</dbReference>
<dbReference type="InterPro" id="IPR016130">
    <property type="entry name" value="Tyr_Pase_AS"/>
</dbReference>
<keyword evidence="1" id="KW-0520">NAD</keyword>
<dbReference type="Pfam" id="PF01408">
    <property type="entry name" value="GFO_IDH_MocA"/>
    <property type="match status" value="1"/>
</dbReference>
<keyword evidence="4" id="KW-1185">Reference proteome</keyword>
<reference evidence="4" key="1">
    <citation type="journal article" date="2019" name="Int. J. Syst. Evol. Microbiol.">
        <title>The Global Catalogue of Microorganisms (GCM) 10K type strain sequencing project: providing services to taxonomists for standard genome sequencing and annotation.</title>
        <authorList>
            <consortium name="The Broad Institute Genomics Platform"/>
            <consortium name="The Broad Institute Genome Sequencing Center for Infectious Disease"/>
            <person name="Wu L."/>
            <person name="Ma J."/>
        </authorList>
    </citation>
    <scope>NUCLEOTIDE SEQUENCE [LARGE SCALE GENOMIC DNA]</scope>
    <source>
        <strain evidence="4">CCUG 43304</strain>
    </source>
</reference>
<evidence type="ECO:0000259" key="2">
    <source>
        <dbReference type="PROSITE" id="PS50056"/>
    </source>
</evidence>
<feature type="domain" description="Tyrosine specific protein phosphatases" evidence="2">
    <location>
        <begin position="500"/>
        <end position="537"/>
    </location>
</feature>
<organism evidence="3 4">
    <name type="scientific">Luethyella okanaganae</name>
    <dbReference type="NCBI Taxonomy" id="69372"/>
    <lineage>
        <taxon>Bacteria</taxon>
        <taxon>Bacillati</taxon>
        <taxon>Actinomycetota</taxon>
        <taxon>Actinomycetes</taxon>
        <taxon>Micrococcales</taxon>
        <taxon>Microbacteriaceae</taxon>
        <taxon>Luethyella</taxon>
    </lineage>
</organism>
<dbReference type="Proteomes" id="UP001596306">
    <property type="component" value="Unassembled WGS sequence"/>
</dbReference>
<evidence type="ECO:0000313" key="3">
    <source>
        <dbReference type="EMBL" id="MFC6357108.1"/>
    </source>
</evidence>
<dbReference type="Pfam" id="PF22725">
    <property type="entry name" value="GFO_IDH_MocA_C3"/>
    <property type="match status" value="1"/>
</dbReference>
<dbReference type="InterPro" id="IPR052515">
    <property type="entry name" value="Gfo/Idh/MocA_Oxidoreductase"/>
</dbReference>
<sequence length="639" mass="67572">MTARVVVVAAGSHIFRAAHAPAIVELGLNVVGLYDSARERVESVGSEFGWPVVETLEELLALDADLAVICAPHPAHVDLALRCIAAGRAILVEKPLAARLGEIDAIVEAVATTGVTVAVVQQHRTRAEVREARRLVAAGHLGRIHHAVVVASYPKRSNYYSDTPWRGTWQGEGGGVLLNQGLHDIDMLLHILGSPRRVIAVMRTRVHPVEAEDTSDVLLEWQDGATASIHVTSAAPLDETRIEVFGSRGSLRISARGLESREFPEDFDVFAATSGGHFDAFPVGEWRLIVPHAGGTHRDVYTDLLAALEGESEPAATASDARAAVEVIAAASLSSLRGAPVGLPLDAAAQDAFVDERILAAIRSDRPTASTPGARTVTRSPALEQTPLNNLRDLGGIPVSGGVIAAGRVFRSDDVSTIPSDEAQALFDRGIRTILDLRSAAEAGHTGRGPLGSYDIAYHPVPIVRGIADHEEFVAHLRDGTGTADVVGEYYATTLVAEAETIGRGIRRIAEARAGVLFHCAAGKDRTGVFAAALLAELGASRDDIAADYARSAEAVPRIMARVSAAIGHLLGESNTYFLAASKGSGPVSALLGAEAAAMKTMIDIVEERHGGIPAVLRGAGFDDATRDLLRRRLVTRRE</sequence>
<name>A0ABW1VH44_9MICO</name>
<dbReference type="SUPFAM" id="SSF51735">
    <property type="entry name" value="NAD(P)-binding Rossmann-fold domains"/>
    <property type="match status" value="1"/>
</dbReference>
<dbReference type="InterPro" id="IPR036291">
    <property type="entry name" value="NAD(P)-bd_dom_sf"/>
</dbReference>
<dbReference type="Gene3D" id="3.30.360.10">
    <property type="entry name" value="Dihydrodipicolinate Reductase, domain 2"/>
    <property type="match status" value="1"/>
</dbReference>
<dbReference type="Gene3D" id="3.90.190.10">
    <property type="entry name" value="Protein tyrosine phosphatase superfamily"/>
    <property type="match status" value="1"/>
</dbReference>
<dbReference type="SUPFAM" id="SSF55347">
    <property type="entry name" value="Glyceraldehyde-3-phosphate dehydrogenase-like, C-terminal domain"/>
    <property type="match status" value="1"/>
</dbReference>
<dbReference type="InterPro" id="IPR000387">
    <property type="entry name" value="Tyr_Pase_dom"/>
</dbReference>
<dbReference type="Gene3D" id="3.40.50.720">
    <property type="entry name" value="NAD(P)-binding Rossmann-like Domain"/>
    <property type="match status" value="1"/>
</dbReference>
<dbReference type="RefSeq" id="WP_386732563.1">
    <property type="nucleotide sequence ID" value="NZ_JBHSTP010000003.1"/>
</dbReference>
<dbReference type="SUPFAM" id="SSF52799">
    <property type="entry name" value="(Phosphotyrosine protein) phosphatases II"/>
    <property type="match status" value="1"/>
</dbReference>
<dbReference type="InterPro" id="IPR026893">
    <property type="entry name" value="Tyr/Ser_Pase_IphP-type"/>
</dbReference>
<dbReference type="Pfam" id="PF13350">
    <property type="entry name" value="Y_phosphatase3"/>
    <property type="match status" value="1"/>
</dbReference>
<dbReference type="InterPro" id="IPR055170">
    <property type="entry name" value="GFO_IDH_MocA-like_dom"/>
</dbReference>
<dbReference type="EMBL" id="JBHSTP010000003">
    <property type="protein sequence ID" value="MFC6357108.1"/>
    <property type="molecule type" value="Genomic_DNA"/>
</dbReference>
<dbReference type="InterPro" id="IPR000683">
    <property type="entry name" value="Gfo/Idh/MocA-like_OxRdtase_N"/>
</dbReference>
<dbReference type="PROSITE" id="PS50056">
    <property type="entry name" value="TYR_PHOSPHATASE_2"/>
    <property type="match status" value="1"/>
</dbReference>
<dbReference type="PANTHER" id="PTHR43249:SF1">
    <property type="entry name" value="D-GLUCOSIDE 3-DEHYDROGENASE"/>
    <property type="match status" value="1"/>
</dbReference>